<gene>
    <name evidence="1" type="ORF">SAMEA1982600_05209</name>
</gene>
<name>A0A157RM17_9BORD</name>
<dbReference type="AlphaFoldDB" id="A0A157RM17"/>
<accession>A0A157RM17</accession>
<proteinExistence type="predicted"/>
<sequence>MTDRIEPTRAQLEQVLHESRCKVDLDTALKDPTLRKCLINGAEALARKHQTAETDRLRRFVGKADWRARAAGDS</sequence>
<organism evidence="1 2">
    <name type="scientific">Bordetella ansorpii</name>
    <dbReference type="NCBI Taxonomy" id="288768"/>
    <lineage>
        <taxon>Bacteria</taxon>
        <taxon>Pseudomonadati</taxon>
        <taxon>Pseudomonadota</taxon>
        <taxon>Betaproteobacteria</taxon>
        <taxon>Burkholderiales</taxon>
        <taxon>Alcaligenaceae</taxon>
        <taxon>Bordetella</taxon>
    </lineage>
</organism>
<evidence type="ECO:0000313" key="1">
    <source>
        <dbReference type="EMBL" id="SAI59042.1"/>
    </source>
</evidence>
<dbReference type="RefSeq" id="WP_066420958.1">
    <property type="nucleotide sequence ID" value="NZ_FKBS01000029.1"/>
</dbReference>
<reference evidence="1 2" key="1">
    <citation type="submission" date="2016-03" db="EMBL/GenBank/DDBJ databases">
        <authorList>
            <consortium name="Pathogen Informatics"/>
        </authorList>
    </citation>
    <scope>NUCLEOTIDE SEQUENCE [LARGE SCALE GENOMIC DNA]</scope>
    <source>
        <strain evidence="1 2">NCTC13364</strain>
    </source>
</reference>
<evidence type="ECO:0000313" key="2">
    <source>
        <dbReference type="Proteomes" id="UP000077037"/>
    </source>
</evidence>
<protein>
    <submittedName>
        <fullName evidence="1">Uncharacterized protein</fullName>
    </submittedName>
</protein>
<dbReference type="Proteomes" id="UP000077037">
    <property type="component" value="Unassembled WGS sequence"/>
</dbReference>
<dbReference type="EMBL" id="FKBS01000029">
    <property type="protein sequence ID" value="SAI59042.1"/>
    <property type="molecule type" value="Genomic_DNA"/>
</dbReference>